<dbReference type="Pfam" id="PF04542">
    <property type="entry name" value="Sigma70_r2"/>
    <property type="match status" value="1"/>
</dbReference>
<evidence type="ECO:0000256" key="2">
    <source>
        <dbReference type="ARBA" id="ARBA00023015"/>
    </source>
</evidence>
<sequence length="195" mass="22625">MSCTELDRDIIAQVLGGRQELYAVLVNRYREQTYGLLRGIGASHEDAQDVAQEAFIKAYRKLADHDPCRSFAAWLYTITVRTYQDRCKRKQITLIEWDQESVADETTPEMLYLRAESRQHVQQFIQQLPPAQRIVILLRYTNECTYEEICEITSLTMHQVKNALYRAKKSLKKLIEQGGSHDVREVSDVGEMSHV</sequence>
<dbReference type="PANTHER" id="PTHR43133:SF51">
    <property type="entry name" value="RNA POLYMERASE SIGMA FACTOR"/>
    <property type="match status" value="1"/>
</dbReference>
<gene>
    <name evidence="9" type="ORF">M5X12_14200</name>
</gene>
<reference evidence="9 10" key="1">
    <citation type="submission" date="2022-05" db="EMBL/GenBank/DDBJ databases">
        <title>Genome Sequencing of Bee-Associated Microbes.</title>
        <authorList>
            <person name="Dunlap C."/>
        </authorList>
    </citation>
    <scope>NUCLEOTIDE SEQUENCE [LARGE SCALE GENOMIC DNA]</scope>
    <source>
        <strain evidence="9 10">NRRL B-04010</strain>
    </source>
</reference>
<dbReference type="Proteomes" id="UP001527181">
    <property type="component" value="Unassembled WGS sequence"/>
</dbReference>
<evidence type="ECO:0000256" key="1">
    <source>
        <dbReference type="ARBA" id="ARBA00010641"/>
    </source>
</evidence>
<keyword evidence="2 6" id="KW-0805">Transcription regulation</keyword>
<evidence type="ECO:0000259" key="7">
    <source>
        <dbReference type="Pfam" id="PF04542"/>
    </source>
</evidence>
<evidence type="ECO:0000256" key="3">
    <source>
        <dbReference type="ARBA" id="ARBA00023082"/>
    </source>
</evidence>
<comment type="caution">
    <text evidence="9">The sequence shown here is derived from an EMBL/GenBank/DDBJ whole genome shotgun (WGS) entry which is preliminary data.</text>
</comment>
<accession>A0ABT4GZ76</accession>
<evidence type="ECO:0000256" key="6">
    <source>
        <dbReference type="RuleBase" id="RU000716"/>
    </source>
</evidence>
<dbReference type="InterPro" id="IPR013325">
    <property type="entry name" value="RNA_pol_sigma_r2"/>
</dbReference>
<feature type="domain" description="RNA polymerase sigma-70 region 2" evidence="7">
    <location>
        <begin position="25"/>
        <end position="91"/>
    </location>
</feature>
<organism evidence="9 10">
    <name type="scientific">Paenibacillus alvei</name>
    <name type="common">Bacillus alvei</name>
    <dbReference type="NCBI Taxonomy" id="44250"/>
    <lineage>
        <taxon>Bacteria</taxon>
        <taxon>Bacillati</taxon>
        <taxon>Bacillota</taxon>
        <taxon>Bacilli</taxon>
        <taxon>Bacillales</taxon>
        <taxon>Paenibacillaceae</taxon>
        <taxon>Paenibacillus</taxon>
    </lineage>
</organism>
<evidence type="ECO:0000256" key="5">
    <source>
        <dbReference type="ARBA" id="ARBA00023163"/>
    </source>
</evidence>
<name>A0ABT4GZ76_PAEAL</name>
<keyword evidence="5 6" id="KW-0804">Transcription</keyword>
<keyword evidence="10" id="KW-1185">Reference proteome</keyword>
<dbReference type="PROSITE" id="PS01063">
    <property type="entry name" value="SIGMA70_ECF"/>
    <property type="match status" value="1"/>
</dbReference>
<evidence type="ECO:0000256" key="4">
    <source>
        <dbReference type="ARBA" id="ARBA00023125"/>
    </source>
</evidence>
<dbReference type="InterPro" id="IPR036388">
    <property type="entry name" value="WH-like_DNA-bd_sf"/>
</dbReference>
<evidence type="ECO:0000313" key="10">
    <source>
        <dbReference type="Proteomes" id="UP001527181"/>
    </source>
</evidence>
<dbReference type="InterPro" id="IPR013249">
    <property type="entry name" value="RNA_pol_sigma70_r4_t2"/>
</dbReference>
<dbReference type="GeneID" id="94490964"/>
<evidence type="ECO:0000313" key="9">
    <source>
        <dbReference type="EMBL" id="MCY9761724.1"/>
    </source>
</evidence>
<dbReference type="NCBIfam" id="TIGR02937">
    <property type="entry name" value="sigma70-ECF"/>
    <property type="match status" value="1"/>
</dbReference>
<dbReference type="SUPFAM" id="SSF88659">
    <property type="entry name" value="Sigma3 and sigma4 domains of RNA polymerase sigma factors"/>
    <property type="match status" value="1"/>
</dbReference>
<keyword evidence="4 6" id="KW-0238">DNA-binding</keyword>
<protein>
    <recommendedName>
        <fullName evidence="6">RNA polymerase sigma factor</fullName>
    </recommendedName>
</protein>
<dbReference type="Pfam" id="PF08281">
    <property type="entry name" value="Sigma70_r4_2"/>
    <property type="match status" value="1"/>
</dbReference>
<dbReference type="SUPFAM" id="SSF88946">
    <property type="entry name" value="Sigma2 domain of RNA polymerase sigma factors"/>
    <property type="match status" value="1"/>
</dbReference>
<comment type="similarity">
    <text evidence="1 6">Belongs to the sigma-70 factor family. ECF subfamily.</text>
</comment>
<dbReference type="InterPro" id="IPR007627">
    <property type="entry name" value="RNA_pol_sigma70_r2"/>
</dbReference>
<dbReference type="Gene3D" id="1.10.1740.10">
    <property type="match status" value="1"/>
</dbReference>
<dbReference type="InterPro" id="IPR013324">
    <property type="entry name" value="RNA_pol_sigma_r3/r4-like"/>
</dbReference>
<feature type="domain" description="RNA polymerase sigma factor 70 region 4 type 2" evidence="8">
    <location>
        <begin position="121"/>
        <end position="171"/>
    </location>
</feature>
<dbReference type="InterPro" id="IPR000838">
    <property type="entry name" value="RNA_pol_sigma70_ECF_CS"/>
</dbReference>
<dbReference type="EMBL" id="JAMDNP010000023">
    <property type="protein sequence ID" value="MCY9761724.1"/>
    <property type="molecule type" value="Genomic_DNA"/>
</dbReference>
<dbReference type="PANTHER" id="PTHR43133">
    <property type="entry name" value="RNA POLYMERASE ECF-TYPE SIGMA FACTO"/>
    <property type="match status" value="1"/>
</dbReference>
<dbReference type="InterPro" id="IPR039425">
    <property type="entry name" value="RNA_pol_sigma-70-like"/>
</dbReference>
<evidence type="ECO:0000259" key="8">
    <source>
        <dbReference type="Pfam" id="PF08281"/>
    </source>
</evidence>
<dbReference type="InterPro" id="IPR014284">
    <property type="entry name" value="RNA_pol_sigma-70_dom"/>
</dbReference>
<dbReference type="Gene3D" id="1.10.10.10">
    <property type="entry name" value="Winged helix-like DNA-binding domain superfamily/Winged helix DNA-binding domain"/>
    <property type="match status" value="1"/>
</dbReference>
<keyword evidence="3 6" id="KW-0731">Sigma factor</keyword>
<dbReference type="CDD" id="cd06171">
    <property type="entry name" value="Sigma70_r4"/>
    <property type="match status" value="1"/>
</dbReference>
<proteinExistence type="inferred from homology"/>
<dbReference type="RefSeq" id="WP_005549435.1">
    <property type="nucleotide sequence ID" value="NZ_JAKOBS010000001.1"/>
</dbReference>